<gene>
    <name evidence="20" type="ORF">BWI75_01875</name>
</gene>
<name>A0A6N8FP97_9CHRO</name>
<evidence type="ECO:0000259" key="18">
    <source>
        <dbReference type="Pfam" id="PF07715"/>
    </source>
</evidence>
<dbReference type="FunFam" id="2.170.130.10:FF:000001">
    <property type="entry name" value="Catecholate siderophore TonB-dependent receptor"/>
    <property type="match status" value="1"/>
</dbReference>
<dbReference type="EMBL" id="NAPY01000002">
    <property type="protein sequence ID" value="MUL35140.1"/>
    <property type="molecule type" value="Genomic_DNA"/>
</dbReference>
<evidence type="ECO:0000256" key="9">
    <source>
        <dbReference type="ARBA" id="ARBA00023065"/>
    </source>
</evidence>
<comment type="subcellular location">
    <subcellularLocation>
        <location evidence="1 13">Cell outer membrane</location>
        <topology evidence="1 13">Multi-pass membrane protein</topology>
    </subcellularLocation>
</comment>
<sequence length="897" mass="98733">MKPKHLSLVLLLTSSVWLWSAISATAQEVPKSESQSKSITSALRKSRLIREIPQISERERPSTSARMLVQSPAPTNPPSVPFDQGQGSVIEVTGVQANPTEKGVEVILQTTQGEQLQITNRSAGNNFIADIPNAQLRLPNGDAFTFSSQNPVEGITEISVTNLDANTIRVTVAGETELPIVELFDSDEGLIFGLTPVATAMQPEPEQPTSETPQETSTAQQNDLIEILVTGQQDTGYRVPDATTGTRTDTPLRDIPQSIQVIPQQVIEDRQPTNLIDALRSVPGISQADQASTSIYENPIIRGFSASGSGDVLRNGVRTPYGAISNFEPATVERIEVLRGPASVLFGQGSLGGIINVITKRPLSEPYYSVEASAGSFDFYRGAIDLSGPLTNDQTLLYRLNLAAKTGGFFVDNFERRQFTVAPVISWQVGDRTNLNLSAEYINIAGSYGQFGLPARGTFLPNPNGNIPLSRNLSEPFDQDDVDSVRIGYDLEHEFSDNWQLRSIFEVAWLEQDRVIVFPRGLEEDNRTLGRNLVRNLLDVRNITLDNYVVGQFATGNIQHQLLAGFNYTRNDQESMEPPGRTRLNLAPIDIFNPIYGQPLGEPFGDPFQGESSSNAYGFYIQDQISLTNNLKVLLGGRFDIANQRVVNTFPTDSFAQQEVFSPRVGFVYQPIPAISLYASYGRSFIPAGGAGSVFGGDILPLPERGTLYEVGVKADLNERISTTLALYDQTRSNISATDPNDPLRIIQIGEQNSQGVEFNIAGEILPGWSIVAGYAYTDARISEDNDLPVGNRINGVPENSFNIWTTYRFTESSLNGLGFGLGLFYQGERQGDLANTFQLPSYLRTDAAIFYERDQFRAALNFRNLFNIEYYESAFNINRVFPGAPFEVQGTVSWEF</sequence>
<evidence type="ECO:0000256" key="4">
    <source>
        <dbReference type="ARBA" id="ARBA00022452"/>
    </source>
</evidence>
<comment type="similarity">
    <text evidence="2 13 14">Belongs to the TonB-dependent receptor family.</text>
</comment>
<keyword evidence="3 13" id="KW-0813">Transport</keyword>
<evidence type="ECO:0000259" key="19">
    <source>
        <dbReference type="Pfam" id="PF11741"/>
    </source>
</evidence>
<dbReference type="InterPro" id="IPR039426">
    <property type="entry name" value="TonB-dep_rcpt-like"/>
</dbReference>
<dbReference type="InterPro" id="IPR012910">
    <property type="entry name" value="Plug_dom"/>
</dbReference>
<feature type="domain" description="TonB-dependent receptor-like beta-barrel" evidence="17">
    <location>
        <begin position="427"/>
        <end position="866"/>
    </location>
</feature>
<accession>A0A6N8FP97</accession>
<dbReference type="RefSeq" id="WP_105220175.1">
    <property type="nucleotide sequence ID" value="NZ_CAWNSU010000057.1"/>
</dbReference>
<evidence type="ECO:0000256" key="13">
    <source>
        <dbReference type="PROSITE-ProRule" id="PRU01360"/>
    </source>
</evidence>
<dbReference type="GO" id="GO:0038023">
    <property type="term" value="F:signaling receptor activity"/>
    <property type="evidence" value="ECO:0007669"/>
    <property type="project" value="InterPro"/>
</dbReference>
<keyword evidence="8" id="KW-0408">Iron</keyword>
<dbReference type="CDD" id="cd01347">
    <property type="entry name" value="ligand_gated_channel"/>
    <property type="match status" value="1"/>
</dbReference>
<feature type="region of interest" description="Disordered" evidence="15">
    <location>
        <begin position="54"/>
        <end position="86"/>
    </location>
</feature>
<evidence type="ECO:0000256" key="7">
    <source>
        <dbReference type="ARBA" id="ARBA00022729"/>
    </source>
</evidence>
<comment type="caution">
    <text evidence="20">The sequence shown here is derived from an EMBL/GenBank/DDBJ whole genome shotgun (WGS) entry which is preliminary data.</text>
</comment>
<evidence type="ECO:0000256" key="16">
    <source>
        <dbReference type="SAM" id="SignalP"/>
    </source>
</evidence>
<keyword evidence="20" id="KW-0675">Receptor</keyword>
<evidence type="ECO:0000256" key="11">
    <source>
        <dbReference type="ARBA" id="ARBA00023136"/>
    </source>
</evidence>
<dbReference type="AlphaFoldDB" id="A0A6N8FP97"/>
<feature type="domain" description="AMIN" evidence="19">
    <location>
        <begin position="95"/>
        <end position="193"/>
    </location>
</feature>
<dbReference type="InterPro" id="IPR010105">
    <property type="entry name" value="TonB_sidphr_rcpt"/>
</dbReference>
<dbReference type="InterPro" id="IPR036942">
    <property type="entry name" value="Beta-barrel_TonB_sf"/>
</dbReference>
<feature type="region of interest" description="Disordered" evidence="15">
    <location>
        <begin position="201"/>
        <end position="220"/>
    </location>
</feature>
<evidence type="ECO:0000256" key="12">
    <source>
        <dbReference type="ARBA" id="ARBA00023237"/>
    </source>
</evidence>
<dbReference type="InterPro" id="IPR037066">
    <property type="entry name" value="Plug_dom_sf"/>
</dbReference>
<evidence type="ECO:0000256" key="10">
    <source>
        <dbReference type="ARBA" id="ARBA00023077"/>
    </source>
</evidence>
<dbReference type="Proteomes" id="UP000441797">
    <property type="component" value="Unassembled WGS sequence"/>
</dbReference>
<dbReference type="Pfam" id="PF11741">
    <property type="entry name" value="AMIN"/>
    <property type="match status" value="1"/>
</dbReference>
<protein>
    <submittedName>
        <fullName evidence="20">TonB-dependent siderophore receptor</fullName>
    </submittedName>
</protein>
<evidence type="ECO:0000313" key="20">
    <source>
        <dbReference type="EMBL" id="MUL35140.1"/>
    </source>
</evidence>
<dbReference type="Pfam" id="PF07715">
    <property type="entry name" value="Plug"/>
    <property type="match status" value="1"/>
</dbReference>
<keyword evidence="5" id="KW-0410">Iron transport</keyword>
<dbReference type="GO" id="GO:0009279">
    <property type="term" value="C:cell outer membrane"/>
    <property type="evidence" value="ECO:0007669"/>
    <property type="project" value="UniProtKB-SubCell"/>
</dbReference>
<dbReference type="SUPFAM" id="SSF56935">
    <property type="entry name" value="Porins"/>
    <property type="match status" value="1"/>
</dbReference>
<evidence type="ECO:0000256" key="5">
    <source>
        <dbReference type="ARBA" id="ARBA00022496"/>
    </source>
</evidence>
<dbReference type="OrthoDB" id="503423at2"/>
<dbReference type="GO" id="GO:0015891">
    <property type="term" value="P:siderophore transport"/>
    <property type="evidence" value="ECO:0007669"/>
    <property type="project" value="InterPro"/>
</dbReference>
<feature type="compositionally biased region" description="Low complexity" evidence="15">
    <location>
        <begin position="202"/>
        <end position="220"/>
    </location>
</feature>
<dbReference type="InterPro" id="IPR021731">
    <property type="entry name" value="AMIN_dom"/>
</dbReference>
<organism evidence="20 21">
    <name type="scientific">Gloeocapsopsis dulcis AAB1 = 1H9</name>
    <dbReference type="NCBI Taxonomy" id="1433147"/>
    <lineage>
        <taxon>Bacteria</taxon>
        <taxon>Bacillati</taxon>
        <taxon>Cyanobacteriota</taxon>
        <taxon>Cyanophyceae</taxon>
        <taxon>Oscillatoriophycideae</taxon>
        <taxon>Chroococcales</taxon>
        <taxon>Chroococcaceae</taxon>
        <taxon>Gloeocapsopsis</taxon>
        <taxon>Gloeocapsopsis dulcis</taxon>
    </lineage>
</organism>
<dbReference type="GO" id="GO:0015344">
    <property type="term" value="F:siderophore uptake transmembrane transporter activity"/>
    <property type="evidence" value="ECO:0007669"/>
    <property type="project" value="TreeGrafter"/>
</dbReference>
<feature type="domain" description="TonB-dependent receptor plug" evidence="18">
    <location>
        <begin position="252"/>
        <end position="354"/>
    </location>
</feature>
<keyword evidence="6 13" id="KW-0812">Transmembrane</keyword>
<dbReference type="Gene3D" id="2.40.170.20">
    <property type="entry name" value="TonB-dependent receptor, beta-barrel domain"/>
    <property type="match status" value="1"/>
</dbReference>
<evidence type="ECO:0000256" key="15">
    <source>
        <dbReference type="SAM" id="MobiDB-lite"/>
    </source>
</evidence>
<dbReference type="PANTHER" id="PTHR32552:SF68">
    <property type="entry name" value="FERRICHROME OUTER MEMBRANE TRANSPORTER_PHAGE RECEPTOR"/>
    <property type="match status" value="1"/>
</dbReference>
<feature type="signal peptide" evidence="16">
    <location>
        <begin position="1"/>
        <end position="26"/>
    </location>
</feature>
<evidence type="ECO:0000256" key="8">
    <source>
        <dbReference type="ARBA" id="ARBA00023004"/>
    </source>
</evidence>
<dbReference type="PANTHER" id="PTHR32552">
    <property type="entry name" value="FERRICHROME IRON RECEPTOR-RELATED"/>
    <property type="match status" value="1"/>
</dbReference>
<keyword evidence="21" id="KW-1185">Reference proteome</keyword>
<keyword evidence="10 14" id="KW-0798">TonB box</keyword>
<keyword evidence="12 13" id="KW-0998">Cell outer membrane</keyword>
<evidence type="ECO:0000256" key="14">
    <source>
        <dbReference type="RuleBase" id="RU003357"/>
    </source>
</evidence>
<evidence type="ECO:0000256" key="6">
    <source>
        <dbReference type="ARBA" id="ARBA00022692"/>
    </source>
</evidence>
<dbReference type="NCBIfam" id="TIGR01783">
    <property type="entry name" value="TonB-siderophor"/>
    <property type="match status" value="1"/>
</dbReference>
<keyword evidence="11 13" id="KW-0472">Membrane</keyword>
<evidence type="ECO:0000256" key="2">
    <source>
        <dbReference type="ARBA" id="ARBA00009810"/>
    </source>
</evidence>
<keyword evidence="4 13" id="KW-1134">Transmembrane beta strand</keyword>
<proteinExistence type="inferred from homology"/>
<feature type="chain" id="PRO_5026729227" evidence="16">
    <location>
        <begin position="27"/>
        <end position="897"/>
    </location>
</feature>
<keyword evidence="9" id="KW-0406">Ion transport</keyword>
<evidence type="ECO:0000259" key="17">
    <source>
        <dbReference type="Pfam" id="PF00593"/>
    </source>
</evidence>
<evidence type="ECO:0000256" key="3">
    <source>
        <dbReference type="ARBA" id="ARBA00022448"/>
    </source>
</evidence>
<dbReference type="InterPro" id="IPR000531">
    <property type="entry name" value="Beta-barrel_TonB"/>
</dbReference>
<dbReference type="FunFam" id="2.40.170.20:FF:000005">
    <property type="entry name" value="TonB-dependent siderophore receptor"/>
    <property type="match status" value="1"/>
</dbReference>
<dbReference type="Gene3D" id="2.170.130.10">
    <property type="entry name" value="TonB-dependent receptor, plug domain"/>
    <property type="match status" value="1"/>
</dbReference>
<dbReference type="Pfam" id="PF00593">
    <property type="entry name" value="TonB_dep_Rec_b-barrel"/>
    <property type="match status" value="1"/>
</dbReference>
<reference evidence="20 21" key="1">
    <citation type="journal article" date="2019" name="Front. Microbiol.">
        <title>Genomic Features for Desiccation Tolerance and Sugar Biosynthesis in the Extremophile Gloeocapsopsis sp. UTEX B3054.</title>
        <authorList>
            <person name="Urrejola C."/>
            <person name="Alcorta J."/>
            <person name="Salas L."/>
            <person name="Vasquez M."/>
            <person name="Polz M.F."/>
            <person name="Vicuna R."/>
            <person name="Diez B."/>
        </authorList>
    </citation>
    <scope>NUCLEOTIDE SEQUENCE [LARGE SCALE GENOMIC DNA]</scope>
    <source>
        <strain evidence="20 21">1H9</strain>
    </source>
</reference>
<keyword evidence="7 16" id="KW-0732">Signal</keyword>
<dbReference type="PROSITE" id="PS52016">
    <property type="entry name" value="TONB_DEPENDENT_REC_3"/>
    <property type="match status" value="1"/>
</dbReference>
<evidence type="ECO:0000313" key="21">
    <source>
        <dbReference type="Proteomes" id="UP000441797"/>
    </source>
</evidence>
<evidence type="ECO:0000256" key="1">
    <source>
        <dbReference type="ARBA" id="ARBA00004571"/>
    </source>
</evidence>